<keyword evidence="1" id="KW-0808">Transferase</keyword>
<dbReference type="InterPro" id="IPR029044">
    <property type="entry name" value="Nucleotide-diphossugar_trans"/>
</dbReference>
<protein>
    <submittedName>
        <fullName evidence="1">Lipopolysaccharide biosynthesis glycosyltransferase</fullName>
    </submittedName>
</protein>
<evidence type="ECO:0000313" key="2">
    <source>
        <dbReference type="Proteomes" id="UP000579281"/>
    </source>
</evidence>
<dbReference type="GO" id="GO:0016740">
    <property type="term" value="F:transferase activity"/>
    <property type="evidence" value="ECO:0007669"/>
    <property type="project" value="UniProtKB-KW"/>
</dbReference>
<dbReference type="Proteomes" id="UP000579281">
    <property type="component" value="Unassembled WGS sequence"/>
</dbReference>
<dbReference type="Gene3D" id="3.90.550.10">
    <property type="entry name" value="Spore Coat Polysaccharide Biosynthesis Protein SpsA, Chain A"/>
    <property type="match status" value="1"/>
</dbReference>
<dbReference type="AlphaFoldDB" id="A0A841KUJ7"/>
<reference evidence="1 2" key="1">
    <citation type="submission" date="2020-08" db="EMBL/GenBank/DDBJ databases">
        <title>Genomic Encyclopedia of Type Strains, Phase IV (KMG-IV): sequencing the most valuable type-strain genomes for metagenomic binning, comparative biology and taxonomic classification.</title>
        <authorList>
            <person name="Goeker M."/>
        </authorList>
    </citation>
    <scope>NUCLEOTIDE SEQUENCE [LARGE SCALE GENOMIC DNA]</scope>
    <source>
        <strain evidence="1 2">DSM 103526</strain>
    </source>
</reference>
<organism evidence="1 2">
    <name type="scientific">Anaerosolibacter carboniphilus</name>
    <dbReference type="NCBI Taxonomy" id="1417629"/>
    <lineage>
        <taxon>Bacteria</taxon>
        <taxon>Bacillati</taxon>
        <taxon>Bacillota</taxon>
        <taxon>Clostridia</taxon>
        <taxon>Peptostreptococcales</taxon>
        <taxon>Thermotaleaceae</taxon>
        <taxon>Anaerosolibacter</taxon>
    </lineage>
</organism>
<gene>
    <name evidence="1" type="ORF">HNQ80_001959</name>
</gene>
<keyword evidence="2" id="KW-1185">Reference proteome</keyword>
<accession>A0A841KUJ7</accession>
<dbReference type="EMBL" id="JACHEN010000010">
    <property type="protein sequence ID" value="MBB6215868.1"/>
    <property type="molecule type" value="Genomic_DNA"/>
</dbReference>
<evidence type="ECO:0000313" key="1">
    <source>
        <dbReference type="EMBL" id="MBB6215868.1"/>
    </source>
</evidence>
<sequence>MNILVTLNSNYIKPLRVMLNSLLVNNPEESFDIYIMHSSLTDKDLNYINQILGDTNWLITSS</sequence>
<proteinExistence type="predicted"/>
<name>A0A841KUJ7_9FIRM</name>
<comment type="caution">
    <text evidence="1">The sequence shown here is derived from an EMBL/GenBank/DDBJ whole genome shotgun (WGS) entry which is preliminary data.</text>
</comment>
<dbReference type="SUPFAM" id="SSF53448">
    <property type="entry name" value="Nucleotide-diphospho-sugar transferases"/>
    <property type="match status" value="1"/>
</dbReference>